<organism evidence="2 3">
    <name type="scientific">Folsomia candida</name>
    <name type="common">Springtail</name>
    <dbReference type="NCBI Taxonomy" id="158441"/>
    <lineage>
        <taxon>Eukaryota</taxon>
        <taxon>Metazoa</taxon>
        <taxon>Ecdysozoa</taxon>
        <taxon>Arthropoda</taxon>
        <taxon>Hexapoda</taxon>
        <taxon>Collembola</taxon>
        <taxon>Entomobryomorpha</taxon>
        <taxon>Isotomoidea</taxon>
        <taxon>Isotomidae</taxon>
        <taxon>Proisotominae</taxon>
        <taxon>Folsomia</taxon>
    </lineage>
</organism>
<dbReference type="Proteomes" id="UP000198287">
    <property type="component" value="Unassembled WGS sequence"/>
</dbReference>
<evidence type="ECO:0000313" key="2">
    <source>
        <dbReference type="EMBL" id="OXA39377.1"/>
    </source>
</evidence>
<proteinExistence type="predicted"/>
<evidence type="ECO:0000313" key="3">
    <source>
        <dbReference type="Proteomes" id="UP000198287"/>
    </source>
</evidence>
<dbReference type="AlphaFoldDB" id="A0A226D3Q0"/>
<feature type="region of interest" description="Disordered" evidence="1">
    <location>
        <begin position="91"/>
        <end position="158"/>
    </location>
</feature>
<gene>
    <name evidence="2" type="ORF">Fcan01_25934</name>
</gene>
<accession>A0A226D3Q0</accession>
<reference evidence="2 3" key="1">
    <citation type="submission" date="2015-12" db="EMBL/GenBank/DDBJ databases">
        <title>The genome of Folsomia candida.</title>
        <authorList>
            <person name="Faddeeva A."/>
            <person name="Derks M.F."/>
            <person name="Anvar Y."/>
            <person name="Smit S."/>
            <person name="Van Straalen N."/>
            <person name="Roelofs D."/>
        </authorList>
    </citation>
    <scope>NUCLEOTIDE SEQUENCE [LARGE SCALE GENOMIC DNA]</scope>
    <source>
        <strain evidence="2 3">VU population</strain>
        <tissue evidence="2">Whole body</tissue>
    </source>
</reference>
<comment type="caution">
    <text evidence="2">The sequence shown here is derived from an EMBL/GenBank/DDBJ whole genome shotgun (WGS) entry which is preliminary data.</text>
</comment>
<name>A0A226D3Q0_FOLCA</name>
<keyword evidence="3" id="KW-1185">Reference proteome</keyword>
<sequence>MALNNHNVSVKLHCYFIKKGKKRGPHSKTFNQDQTWTQVLKEFKLGAYNQPNKYQIMTRKKNISARLGDRISGILTNFKTKKKISVKLEEKMSSSGATDASGKSRAVQSASFRRGEVRIGGHGTRSESVAGGSNPDDDTNVPDAPEDSPDPLDAPDDIYDQQLNSVLSNPEDQTTAEEIKEKFITQLRQWADKDFLEMRMEWVQFKAKHVSIVRHLSGKIFTLLECGLGN</sequence>
<feature type="compositionally biased region" description="Acidic residues" evidence="1">
    <location>
        <begin position="135"/>
        <end position="158"/>
    </location>
</feature>
<dbReference type="EMBL" id="LNIX01000039">
    <property type="protein sequence ID" value="OXA39377.1"/>
    <property type="molecule type" value="Genomic_DNA"/>
</dbReference>
<evidence type="ECO:0000256" key="1">
    <source>
        <dbReference type="SAM" id="MobiDB-lite"/>
    </source>
</evidence>
<protein>
    <submittedName>
        <fullName evidence="2">Uncharacterized protein</fullName>
    </submittedName>
</protein>